<reference evidence="5 6" key="1">
    <citation type="submission" date="2023-03" db="EMBL/GenBank/DDBJ databases">
        <title>Strain YYF002 represents a novel species in the genus Winogradskyella isolated from seawater.</title>
        <authorList>
            <person name="Fu Z.-Y."/>
        </authorList>
    </citation>
    <scope>NUCLEOTIDE SEQUENCE [LARGE SCALE GENOMIC DNA]</scope>
    <source>
        <strain evidence="5 6">YYF002</strain>
    </source>
</reference>
<dbReference type="InterPro" id="IPR013105">
    <property type="entry name" value="TPR_2"/>
</dbReference>
<dbReference type="SMART" id="SM00028">
    <property type="entry name" value="TPR"/>
    <property type="match status" value="4"/>
</dbReference>
<evidence type="ECO:0000313" key="6">
    <source>
        <dbReference type="Proteomes" id="UP001529085"/>
    </source>
</evidence>
<keyword evidence="4" id="KW-0732">Signal</keyword>
<evidence type="ECO:0000256" key="2">
    <source>
        <dbReference type="ARBA" id="ARBA00022803"/>
    </source>
</evidence>
<evidence type="ECO:0000256" key="1">
    <source>
        <dbReference type="ARBA" id="ARBA00022737"/>
    </source>
</evidence>
<sequence length="393" mass="44828">MKTVFTKIILFGTFLIVCVAQAQDKKQKKEEIIATIICECLENENPKKLSKNFDEKFNDCYTASVLGALISGVPTDKDSTITINSDGTSDKVTEKDKKKAMMLLEKNCETYRNHIASDQQYLEVLDKTVSISCDCISDIPTSISKEEKNNFISECVSQGIAESDAISSLKLDTVEAMKGIISDTKSKLVDDCEALKRVVFSNDEDKLYAYSSDKKATEFYNKGVVESEKGNYKKASKFYKKAEELDDKFAYAWDNLGKAYRELHDYDNAIHAYKKSIAIDSLNPTPLMNIAVAYNYKNDFESAEYWYNKLIDAYPKDPEGYYGLSLTYMRNNKLEESLNSVIDAYFLYKESKSPYSADAEKVMQYLFSLFKEQDKVDSFKKICEDRDIELNID</sequence>
<dbReference type="InterPro" id="IPR011990">
    <property type="entry name" value="TPR-like_helical_dom_sf"/>
</dbReference>
<dbReference type="SUPFAM" id="SSF48452">
    <property type="entry name" value="TPR-like"/>
    <property type="match status" value="1"/>
</dbReference>
<dbReference type="PANTHER" id="PTHR44858">
    <property type="entry name" value="TETRATRICOPEPTIDE REPEAT PROTEIN 6"/>
    <property type="match status" value="1"/>
</dbReference>
<feature type="chain" id="PRO_5045643789" evidence="4">
    <location>
        <begin position="23"/>
        <end position="393"/>
    </location>
</feature>
<proteinExistence type="predicted"/>
<feature type="repeat" description="TPR" evidence="3">
    <location>
        <begin position="216"/>
        <end position="249"/>
    </location>
</feature>
<dbReference type="InterPro" id="IPR019734">
    <property type="entry name" value="TPR_rpt"/>
</dbReference>
<keyword evidence="1" id="KW-0677">Repeat</keyword>
<dbReference type="Pfam" id="PF07719">
    <property type="entry name" value="TPR_2"/>
    <property type="match status" value="1"/>
</dbReference>
<dbReference type="Proteomes" id="UP001529085">
    <property type="component" value="Unassembled WGS sequence"/>
</dbReference>
<organism evidence="5 6">
    <name type="scientific">Winogradskyella marincola</name>
    <dbReference type="NCBI Taxonomy" id="3037795"/>
    <lineage>
        <taxon>Bacteria</taxon>
        <taxon>Pseudomonadati</taxon>
        <taxon>Bacteroidota</taxon>
        <taxon>Flavobacteriia</taxon>
        <taxon>Flavobacteriales</taxon>
        <taxon>Flavobacteriaceae</taxon>
        <taxon>Winogradskyella</taxon>
    </lineage>
</organism>
<evidence type="ECO:0000313" key="5">
    <source>
        <dbReference type="EMBL" id="MDG4715157.1"/>
    </source>
</evidence>
<gene>
    <name evidence="5" type="ORF">P7122_04690</name>
</gene>
<dbReference type="Gene3D" id="1.25.40.10">
    <property type="entry name" value="Tetratricopeptide repeat domain"/>
    <property type="match status" value="1"/>
</dbReference>
<feature type="signal peptide" evidence="4">
    <location>
        <begin position="1"/>
        <end position="22"/>
    </location>
</feature>
<dbReference type="RefSeq" id="WP_278004622.1">
    <property type="nucleotide sequence ID" value="NZ_JARSBN010000002.1"/>
</dbReference>
<keyword evidence="2 3" id="KW-0802">TPR repeat</keyword>
<dbReference type="EMBL" id="JARSBN010000002">
    <property type="protein sequence ID" value="MDG4715157.1"/>
    <property type="molecule type" value="Genomic_DNA"/>
</dbReference>
<feature type="repeat" description="TPR" evidence="3">
    <location>
        <begin position="250"/>
        <end position="283"/>
    </location>
</feature>
<dbReference type="PROSITE" id="PS50293">
    <property type="entry name" value="TPR_REGION"/>
    <property type="match status" value="1"/>
</dbReference>
<dbReference type="InterPro" id="IPR050498">
    <property type="entry name" value="Ycf3"/>
</dbReference>
<dbReference type="PROSITE" id="PS50005">
    <property type="entry name" value="TPR"/>
    <property type="match status" value="2"/>
</dbReference>
<dbReference type="PANTHER" id="PTHR44858:SF1">
    <property type="entry name" value="UDP-N-ACETYLGLUCOSAMINE--PEPTIDE N-ACETYLGLUCOSAMINYLTRANSFERASE SPINDLY-RELATED"/>
    <property type="match status" value="1"/>
</dbReference>
<evidence type="ECO:0000256" key="4">
    <source>
        <dbReference type="SAM" id="SignalP"/>
    </source>
</evidence>
<accession>A0ABT6FZP5</accession>
<protein>
    <submittedName>
        <fullName evidence="5">Tetratricopeptide repeat protein</fullName>
    </submittedName>
</protein>
<comment type="caution">
    <text evidence="5">The sequence shown here is derived from an EMBL/GenBank/DDBJ whole genome shotgun (WGS) entry which is preliminary data.</text>
</comment>
<name>A0ABT6FZP5_9FLAO</name>
<evidence type="ECO:0000256" key="3">
    <source>
        <dbReference type="PROSITE-ProRule" id="PRU00339"/>
    </source>
</evidence>
<dbReference type="Pfam" id="PF13181">
    <property type="entry name" value="TPR_8"/>
    <property type="match status" value="2"/>
</dbReference>
<keyword evidence="6" id="KW-1185">Reference proteome</keyword>